<dbReference type="PANTHER" id="PTHR12714">
    <property type="entry name" value="PROTEIN-S ISOPRENYLCYSTEINE O-METHYLTRANSFERASE"/>
    <property type="match status" value="1"/>
</dbReference>
<sequence length="151" mass="17425">MKLSEKSNVPRILPPHLFLLTAILMLGIGYMETGSIGVRFWPLTLTAFGIWLALREKNRFVAAGTSFYPGEDAHKLITEGAYRFSRNPMYLGMVLALVGLWPLTGGYWPVAPFVLFISIITIRFILPEERRLEELFGEDYRTFKKKVRRWL</sequence>
<keyword evidence="6" id="KW-0489">Methyltransferase</keyword>
<dbReference type="RefSeq" id="WP_068144033.1">
    <property type="nucleotide sequence ID" value="NZ_JBHSCR010000014.1"/>
</dbReference>
<organism evidence="6 7">
    <name type="scientific">Kordiimonas lipolytica</name>
    <dbReference type="NCBI Taxonomy" id="1662421"/>
    <lineage>
        <taxon>Bacteria</taxon>
        <taxon>Pseudomonadati</taxon>
        <taxon>Pseudomonadota</taxon>
        <taxon>Alphaproteobacteria</taxon>
        <taxon>Kordiimonadales</taxon>
        <taxon>Kordiimonadaceae</taxon>
        <taxon>Kordiimonas</taxon>
    </lineage>
</organism>
<dbReference type="EC" id="2.1.1.334" evidence="6"/>
<evidence type="ECO:0000313" key="6">
    <source>
        <dbReference type="EMBL" id="MFC4349166.1"/>
    </source>
</evidence>
<evidence type="ECO:0000256" key="5">
    <source>
        <dbReference type="SAM" id="Phobius"/>
    </source>
</evidence>
<keyword evidence="6" id="KW-0808">Transferase</keyword>
<dbReference type="GO" id="GO:0004671">
    <property type="term" value="F:protein C-terminal S-isoprenylcysteine carboxyl O-methyltransferase activity"/>
    <property type="evidence" value="ECO:0007669"/>
    <property type="project" value="UniProtKB-EC"/>
</dbReference>
<proteinExistence type="predicted"/>
<comment type="subcellular location">
    <subcellularLocation>
        <location evidence="1">Endomembrane system</location>
        <topology evidence="1">Multi-pass membrane protein</topology>
    </subcellularLocation>
</comment>
<dbReference type="InterPro" id="IPR007318">
    <property type="entry name" value="Phopholipid_MeTrfase"/>
</dbReference>
<dbReference type="Proteomes" id="UP001595776">
    <property type="component" value="Unassembled WGS sequence"/>
</dbReference>
<dbReference type="GO" id="GO:0032259">
    <property type="term" value="P:methylation"/>
    <property type="evidence" value="ECO:0007669"/>
    <property type="project" value="UniProtKB-KW"/>
</dbReference>
<keyword evidence="4 5" id="KW-0472">Membrane</keyword>
<accession>A0ABV8UE93</accession>
<feature type="transmembrane region" description="Helical" evidence="5">
    <location>
        <begin position="107"/>
        <end position="126"/>
    </location>
</feature>
<dbReference type="Pfam" id="PF04191">
    <property type="entry name" value="PEMT"/>
    <property type="match status" value="1"/>
</dbReference>
<evidence type="ECO:0000313" key="7">
    <source>
        <dbReference type="Proteomes" id="UP001595776"/>
    </source>
</evidence>
<reference evidence="7" key="1">
    <citation type="journal article" date="2019" name="Int. J. Syst. Evol. Microbiol.">
        <title>The Global Catalogue of Microorganisms (GCM) 10K type strain sequencing project: providing services to taxonomists for standard genome sequencing and annotation.</title>
        <authorList>
            <consortium name="The Broad Institute Genomics Platform"/>
            <consortium name="The Broad Institute Genome Sequencing Center for Infectious Disease"/>
            <person name="Wu L."/>
            <person name="Ma J."/>
        </authorList>
    </citation>
    <scope>NUCLEOTIDE SEQUENCE [LARGE SCALE GENOMIC DNA]</scope>
    <source>
        <strain evidence="7">CGMCC 1.15304</strain>
    </source>
</reference>
<dbReference type="PANTHER" id="PTHR12714:SF9">
    <property type="entry name" value="PROTEIN-S-ISOPRENYLCYSTEINE O-METHYLTRANSFERASE"/>
    <property type="match status" value="1"/>
</dbReference>
<feature type="transmembrane region" description="Helical" evidence="5">
    <location>
        <begin position="12"/>
        <end position="30"/>
    </location>
</feature>
<feature type="transmembrane region" description="Helical" evidence="5">
    <location>
        <begin position="36"/>
        <end position="54"/>
    </location>
</feature>
<gene>
    <name evidence="6" type="ORF">ACFO5Q_15025</name>
</gene>
<keyword evidence="3 5" id="KW-1133">Transmembrane helix</keyword>
<protein>
    <submittedName>
        <fullName evidence="6">Methyltransferase family protein</fullName>
        <ecNumber evidence="6">2.1.1.100</ecNumber>
        <ecNumber evidence="6">2.1.1.334</ecNumber>
    </submittedName>
</protein>
<dbReference type="EMBL" id="JBHSCR010000014">
    <property type="protein sequence ID" value="MFC4349166.1"/>
    <property type="molecule type" value="Genomic_DNA"/>
</dbReference>
<keyword evidence="7" id="KW-1185">Reference proteome</keyword>
<dbReference type="EC" id="2.1.1.100" evidence="6"/>
<keyword evidence="2 5" id="KW-0812">Transmembrane</keyword>
<comment type="caution">
    <text evidence="6">The sequence shown here is derived from an EMBL/GenBank/DDBJ whole genome shotgun (WGS) entry which is preliminary data.</text>
</comment>
<evidence type="ECO:0000256" key="1">
    <source>
        <dbReference type="ARBA" id="ARBA00004127"/>
    </source>
</evidence>
<evidence type="ECO:0000256" key="3">
    <source>
        <dbReference type="ARBA" id="ARBA00022989"/>
    </source>
</evidence>
<evidence type="ECO:0000256" key="4">
    <source>
        <dbReference type="ARBA" id="ARBA00023136"/>
    </source>
</evidence>
<name>A0ABV8UE93_9PROT</name>
<dbReference type="Gene3D" id="1.20.120.1630">
    <property type="match status" value="1"/>
</dbReference>
<feature type="transmembrane region" description="Helical" evidence="5">
    <location>
        <begin position="84"/>
        <end position="101"/>
    </location>
</feature>
<evidence type="ECO:0000256" key="2">
    <source>
        <dbReference type="ARBA" id="ARBA00022692"/>
    </source>
</evidence>